<comment type="caution">
    <text evidence="6">The sequence shown here is derived from an EMBL/GenBank/DDBJ whole genome shotgun (WGS) entry which is preliminary data.</text>
</comment>
<keyword evidence="7" id="KW-1185">Reference proteome</keyword>
<dbReference type="Gene3D" id="3.40.50.300">
    <property type="entry name" value="P-loop containing nucleotide triphosphate hydrolases"/>
    <property type="match status" value="1"/>
</dbReference>
<dbReference type="Gene3D" id="1.10.8.60">
    <property type="match status" value="1"/>
</dbReference>
<dbReference type="SUPFAM" id="SSF46689">
    <property type="entry name" value="Homeodomain-like"/>
    <property type="match status" value="1"/>
</dbReference>
<dbReference type="Pfam" id="PF00158">
    <property type="entry name" value="Sigma54_activat"/>
    <property type="match status" value="1"/>
</dbReference>
<dbReference type="GO" id="GO:0005524">
    <property type="term" value="F:ATP binding"/>
    <property type="evidence" value="ECO:0007669"/>
    <property type="project" value="UniProtKB-KW"/>
</dbReference>
<dbReference type="InterPro" id="IPR009057">
    <property type="entry name" value="Homeodomain-like_sf"/>
</dbReference>
<keyword evidence="3" id="KW-0805">Transcription regulation</keyword>
<dbReference type="SUPFAM" id="SSF52540">
    <property type="entry name" value="P-loop containing nucleoside triphosphate hydrolases"/>
    <property type="match status" value="1"/>
</dbReference>
<dbReference type="PANTHER" id="PTHR32071">
    <property type="entry name" value="TRANSCRIPTIONAL REGULATORY PROTEIN"/>
    <property type="match status" value="1"/>
</dbReference>
<evidence type="ECO:0000256" key="1">
    <source>
        <dbReference type="ARBA" id="ARBA00022741"/>
    </source>
</evidence>
<dbReference type="eggNOG" id="COG3829">
    <property type="taxonomic scope" value="Bacteria"/>
</dbReference>
<reference evidence="6 7" key="1">
    <citation type="journal article" date="2014" name="Genome Announc.">
        <title>Draft Genome Sequences of Three Alkaliphilic Bacillus Strains, Bacillus wakoensis JCM 9140T, Bacillus akibai JCM 9157T, and Bacillus hemicellulosilyticus JCM 9152T.</title>
        <authorList>
            <person name="Yuki M."/>
            <person name="Oshima K."/>
            <person name="Suda W."/>
            <person name="Oshida Y."/>
            <person name="Kitamura K."/>
            <person name="Iida T."/>
            <person name="Hattori M."/>
            <person name="Ohkuma M."/>
        </authorList>
    </citation>
    <scope>NUCLEOTIDE SEQUENCE [LARGE SCALE GENOMIC DNA]</scope>
    <source>
        <strain evidence="6 7">JCM 9157</strain>
    </source>
</reference>
<dbReference type="GO" id="GO:0006355">
    <property type="term" value="P:regulation of DNA-templated transcription"/>
    <property type="evidence" value="ECO:0007669"/>
    <property type="project" value="InterPro"/>
</dbReference>
<evidence type="ECO:0000256" key="2">
    <source>
        <dbReference type="ARBA" id="ARBA00022840"/>
    </source>
</evidence>
<evidence type="ECO:0000256" key="3">
    <source>
        <dbReference type="ARBA" id="ARBA00023015"/>
    </source>
</evidence>
<name>W4QT95_HALA3</name>
<evidence type="ECO:0000259" key="5">
    <source>
        <dbReference type="PROSITE" id="PS50045"/>
    </source>
</evidence>
<dbReference type="EMBL" id="BAUV01000014">
    <property type="protein sequence ID" value="GAE35122.1"/>
    <property type="molecule type" value="Genomic_DNA"/>
</dbReference>
<gene>
    <name evidence="6" type="ORF">JCM9157_2217</name>
</gene>
<dbReference type="AlphaFoldDB" id="W4QT95"/>
<dbReference type="PROSITE" id="PS50045">
    <property type="entry name" value="SIGMA54_INTERACT_4"/>
    <property type="match status" value="1"/>
</dbReference>
<organism evidence="6 7">
    <name type="scientific">Halalkalibacter akibai (strain ATCC 43226 / DSM 21942 / CIP 109018 / JCM 9157 / 1139)</name>
    <name type="common">Bacillus akibai</name>
    <dbReference type="NCBI Taxonomy" id="1236973"/>
    <lineage>
        <taxon>Bacteria</taxon>
        <taxon>Bacillati</taxon>
        <taxon>Bacillota</taxon>
        <taxon>Bacilli</taxon>
        <taxon>Bacillales</taxon>
        <taxon>Bacillaceae</taxon>
        <taxon>Halalkalibacter</taxon>
    </lineage>
</organism>
<dbReference type="Pfam" id="PF25601">
    <property type="entry name" value="AAA_lid_14"/>
    <property type="match status" value="1"/>
</dbReference>
<feature type="domain" description="Sigma-54 factor interaction" evidence="5">
    <location>
        <begin position="1"/>
        <end position="122"/>
    </location>
</feature>
<dbReference type="InterPro" id="IPR002078">
    <property type="entry name" value="Sigma_54_int"/>
</dbReference>
<dbReference type="GO" id="GO:0043565">
    <property type="term" value="F:sequence-specific DNA binding"/>
    <property type="evidence" value="ECO:0007669"/>
    <property type="project" value="InterPro"/>
</dbReference>
<dbReference type="InterPro" id="IPR027417">
    <property type="entry name" value="P-loop_NTPase"/>
</dbReference>
<dbReference type="InterPro" id="IPR002197">
    <property type="entry name" value="HTH_Fis"/>
</dbReference>
<keyword evidence="2" id="KW-0067">ATP-binding</keyword>
<dbReference type="InterPro" id="IPR058031">
    <property type="entry name" value="AAA_lid_NorR"/>
</dbReference>
<proteinExistence type="predicted"/>
<keyword evidence="4" id="KW-0804">Transcription</keyword>
<evidence type="ECO:0000313" key="6">
    <source>
        <dbReference type="EMBL" id="GAE35122.1"/>
    </source>
</evidence>
<dbReference type="STRING" id="1236973.JCM9157_2217"/>
<dbReference type="PRINTS" id="PR01590">
    <property type="entry name" value="HTHFIS"/>
</dbReference>
<dbReference type="Pfam" id="PF02954">
    <property type="entry name" value="HTH_8"/>
    <property type="match status" value="1"/>
</dbReference>
<protein>
    <submittedName>
        <fullName evidence="6">Sigma54 specific transcriptional regulator</fullName>
    </submittedName>
</protein>
<dbReference type="Proteomes" id="UP000018896">
    <property type="component" value="Unassembled WGS sequence"/>
</dbReference>
<accession>W4QT95</accession>
<evidence type="ECO:0000313" key="7">
    <source>
        <dbReference type="Proteomes" id="UP000018896"/>
    </source>
</evidence>
<keyword evidence="1" id="KW-0547">Nucleotide-binding</keyword>
<dbReference type="Gene3D" id="1.10.10.60">
    <property type="entry name" value="Homeodomain-like"/>
    <property type="match status" value="1"/>
</dbReference>
<evidence type="ECO:0000256" key="4">
    <source>
        <dbReference type="ARBA" id="ARBA00023163"/>
    </source>
</evidence>
<sequence length="196" mass="22676">MQTKILRVLEEREVVRVGGATSTPIDVRVIAATNQNLVERVNEGSFREDLYYRLNVIHITIPPLRKRREDIPILFAHYLKLYYEKYKINEKSIADSVLERIKSYDWPGNIRQVVNTAEQLVTLVDGKQITVNDLPDAVRSQPLSINKKPSLKSERVEYERDAIHRILTEVGGNKTKAAKRLGIHRTTLYKKLNELE</sequence>